<evidence type="ECO:0000313" key="3">
    <source>
        <dbReference type="EMBL" id="GAA0394202.1"/>
    </source>
</evidence>
<keyword evidence="4" id="KW-1185">Reference proteome</keyword>
<organism evidence="3 4">
    <name type="scientific">Streptomyces luteireticuli</name>
    <dbReference type="NCBI Taxonomy" id="173858"/>
    <lineage>
        <taxon>Bacteria</taxon>
        <taxon>Bacillati</taxon>
        <taxon>Actinomycetota</taxon>
        <taxon>Actinomycetes</taxon>
        <taxon>Kitasatosporales</taxon>
        <taxon>Streptomycetaceae</taxon>
        <taxon>Streptomyces</taxon>
    </lineage>
</organism>
<proteinExistence type="inferred from homology"/>
<dbReference type="SUPFAM" id="SSF52317">
    <property type="entry name" value="Class I glutamine amidotransferase-like"/>
    <property type="match status" value="1"/>
</dbReference>
<dbReference type="EMBL" id="BAAABX010000012">
    <property type="protein sequence ID" value="GAA0394202.1"/>
    <property type="molecule type" value="Genomic_DNA"/>
</dbReference>
<name>A0ABN0YFX3_9ACTN</name>
<dbReference type="Gene3D" id="3.40.50.880">
    <property type="match status" value="1"/>
</dbReference>
<gene>
    <name evidence="3" type="ORF">GCM10010357_13890</name>
</gene>
<evidence type="ECO:0000259" key="2">
    <source>
        <dbReference type="Pfam" id="PF01965"/>
    </source>
</evidence>
<evidence type="ECO:0000256" key="1">
    <source>
        <dbReference type="ARBA" id="ARBA00008542"/>
    </source>
</evidence>
<dbReference type="InterPro" id="IPR029062">
    <property type="entry name" value="Class_I_gatase-like"/>
</dbReference>
<dbReference type="PANTHER" id="PTHR42733">
    <property type="entry name" value="DJ-1 PROTEIN"/>
    <property type="match status" value="1"/>
</dbReference>
<reference evidence="3 4" key="1">
    <citation type="journal article" date="2019" name="Int. J. Syst. Evol. Microbiol.">
        <title>The Global Catalogue of Microorganisms (GCM) 10K type strain sequencing project: providing services to taxonomists for standard genome sequencing and annotation.</title>
        <authorList>
            <consortium name="The Broad Institute Genomics Platform"/>
            <consortium name="The Broad Institute Genome Sequencing Center for Infectious Disease"/>
            <person name="Wu L."/>
            <person name="Ma J."/>
        </authorList>
    </citation>
    <scope>NUCLEOTIDE SEQUENCE [LARGE SCALE GENOMIC DNA]</scope>
    <source>
        <strain evidence="3 4">JCM 4788</strain>
    </source>
</reference>
<comment type="caution">
    <text evidence="3">The sequence shown here is derived from an EMBL/GenBank/DDBJ whole genome shotgun (WGS) entry which is preliminary data.</text>
</comment>
<feature type="domain" description="DJ-1/PfpI" evidence="2">
    <location>
        <begin position="3"/>
        <end position="178"/>
    </location>
</feature>
<dbReference type="InterPro" id="IPR002818">
    <property type="entry name" value="DJ-1/PfpI"/>
</dbReference>
<dbReference type="Proteomes" id="UP001500879">
    <property type="component" value="Unassembled WGS sequence"/>
</dbReference>
<comment type="similarity">
    <text evidence="1">Belongs to the peptidase C56 family.</text>
</comment>
<dbReference type="PROSITE" id="PS51276">
    <property type="entry name" value="PEPTIDASE_C56_PFPI"/>
    <property type="match status" value="1"/>
</dbReference>
<sequence length="188" mass="20422">MPKVLITTGDAGEVLEVLHPYWRLQEEGHEVHIAAPSRKRLQLVAHDGAAGFDTFTEKPAHTWPGDAAFGEIDPADYAGLVVPGGRAPEYLRLDEDFRRIVRHFFDRDKPVAHISHAAVALAPLGVLAGRRTTCWPACAPDVQAGAGTFVDEPVVLDGAMVSAQAWHAQAPWMRHFVELLRSGVPAAV</sequence>
<dbReference type="RefSeq" id="WP_344021007.1">
    <property type="nucleotide sequence ID" value="NZ_BAAABX010000012.1"/>
</dbReference>
<dbReference type="CDD" id="cd03169">
    <property type="entry name" value="GATase1_PfpI_1"/>
    <property type="match status" value="1"/>
</dbReference>
<dbReference type="PANTHER" id="PTHR42733:SF2">
    <property type="entry name" value="DJ-1_THIJ_PFPI FAMILY PROTEIN"/>
    <property type="match status" value="1"/>
</dbReference>
<protein>
    <submittedName>
        <fullName evidence="3">DJ-1/PfpI family protein</fullName>
    </submittedName>
</protein>
<dbReference type="InterPro" id="IPR006286">
    <property type="entry name" value="C56_PfpI-like"/>
</dbReference>
<accession>A0ABN0YFX3</accession>
<evidence type="ECO:0000313" key="4">
    <source>
        <dbReference type="Proteomes" id="UP001500879"/>
    </source>
</evidence>
<dbReference type="Pfam" id="PF01965">
    <property type="entry name" value="DJ-1_PfpI"/>
    <property type="match status" value="1"/>
</dbReference>